<accession>A0A158DVJ4</accession>
<reference evidence="1" key="1">
    <citation type="submission" date="2016-01" db="EMBL/GenBank/DDBJ databases">
        <authorList>
            <person name="Peeters C."/>
        </authorList>
    </citation>
    <scope>NUCLEOTIDE SEQUENCE [LARGE SCALE GENOMIC DNA]</scope>
    <source>
        <strain evidence="1">LMG 29323</strain>
    </source>
</reference>
<dbReference type="STRING" id="1777141.AWB80_07563"/>
<organism evidence="1 2">
    <name type="scientific">Caballeronia pedi</name>
    <dbReference type="NCBI Taxonomy" id="1777141"/>
    <lineage>
        <taxon>Bacteria</taxon>
        <taxon>Pseudomonadati</taxon>
        <taxon>Pseudomonadota</taxon>
        <taxon>Betaproteobacteria</taxon>
        <taxon>Burkholderiales</taxon>
        <taxon>Burkholderiaceae</taxon>
        <taxon>Caballeronia</taxon>
    </lineage>
</organism>
<keyword evidence="2" id="KW-1185">Reference proteome</keyword>
<sequence>MTGLRWGRVAAVHPEDYSVDLVMTDNGEQLPGVQVLTPSASTNCGHAALPHPSTPPSGNKWDLTAKTDRDVLAAVASFGPYAVVIGFRFPQICEMLFADLDRVVTRTPSDFYTTTDGQGNFEAYHPSGTYLRIGTSPDHEDLTGKDFDKSWAIKKNTDAAVHVHLTVASGGSPVATIDIDPSGNIDVKNNGNLAVTTTGTANVKAASVTIDTPTTHVTGAMTVDGALTFKGGMTGSGGSGTTMTLTGAMTVTGGDVTVDGIGVKSHHHTAQGSNADTTAAKA</sequence>
<comment type="caution">
    <text evidence="1">The sequence shown here is derived from an EMBL/GenBank/DDBJ whole genome shotgun (WGS) entry which is preliminary data.</text>
</comment>
<dbReference type="EMBL" id="FCOE02000050">
    <property type="protein sequence ID" value="SAK98641.1"/>
    <property type="molecule type" value="Genomic_DNA"/>
</dbReference>
<evidence type="ECO:0000313" key="1">
    <source>
        <dbReference type="EMBL" id="SAK98641.1"/>
    </source>
</evidence>
<dbReference type="Proteomes" id="UP000054911">
    <property type="component" value="Unassembled WGS sequence"/>
</dbReference>
<name>A0A158DVJ4_9BURK</name>
<gene>
    <name evidence="1" type="ORF">AWB80_07563</name>
</gene>
<protein>
    <submittedName>
        <fullName evidence="1">Phage baseplate assembly protein</fullName>
    </submittedName>
</protein>
<evidence type="ECO:0000313" key="2">
    <source>
        <dbReference type="Proteomes" id="UP000054911"/>
    </source>
</evidence>
<dbReference type="AlphaFoldDB" id="A0A158DVJ4"/>
<proteinExistence type="predicted"/>